<dbReference type="PANTHER" id="PTHR43685:SF13">
    <property type="entry name" value="O ANTIGEN BIOSYNTHESIS RHAMNOSYLTRANSFERASE RFBN"/>
    <property type="match status" value="1"/>
</dbReference>
<dbReference type="Proteomes" id="UP000593601">
    <property type="component" value="Chromosome"/>
</dbReference>
<evidence type="ECO:0000313" key="3">
    <source>
        <dbReference type="Proteomes" id="UP000593601"/>
    </source>
</evidence>
<organism evidence="2 3">
    <name type="scientific">Blautia liquoris</name>
    <dbReference type="NCBI Taxonomy" id="2779518"/>
    <lineage>
        <taxon>Bacteria</taxon>
        <taxon>Bacillati</taxon>
        <taxon>Bacillota</taxon>
        <taxon>Clostridia</taxon>
        <taxon>Lachnospirales</taxon>
        <taxon>Lachnospiraceae</taxon>
        <taxon>Blautia</taxon>
    </lineage>
</organism>
<dbReference type="GO" id="GO:0044010">
    <property type="term" value="P:single-species biofilm formation"/>
    <property type="evidence" value="ECO:0007669"/>
    <property type="project" value="TreeGrafter"/>
</dbReference>
<protein>
    <submittedName>
        <fullName evidence="2">Glycosyltransferase family 2 protein</fullName>
    </submittedName>
</protein>
<reference evidence="2 3" key="1">
    <citation type="submission" date="2020-10" db="EMBL/GenBank/DDBJ databases">
        <title>Blautia liquoris sp.nov., isolated from the mud in a fermentation cellar used for the production of Chinese strong-flavoured liquor.</title>
        <authorList>
            <person name="Lu L."/>
        </authorList>
    </citation>
    <scope>NUCLEOTIDE SEQUENCE [LARGE SCALE GENOMIC DNA]</scope>
    <source>
        <strain evidence="2 3">LZLJ-3</strain>
    </source>
</reference>
<dbReference type="InterPro" id="IPR029044">
    <property type="entry name" value="Nucleotide-diphossugar_trans"/>
</dbReference>
<dbReference type="EMBL" id="CP063304">
    <property type="protein sequence ID" value="QOV20105.1"/>
    <property type="molecule type" value="Genomic_DNA"/>
</dbReference>
<evidence type="ECO:0000259" key="1">
    <source>
        <dbReference type="Pfam" id="PF00535"/>
    </source>
</evidence>
<dbReference type="Pfam" id="PF00535">
    <property type="entry name" value="Glycos_transf_2"/>
    <property type="match status" value="1"/>
</dbReference>
<name>A0A7M2RIF5_9FIRM</name>
<dbReference type="AlphaFoldDB" id="A0A7M2RIF5"/>
<dbReference type="GO" id="GO:0016740">
    <property type="term" value="F:transferase activity"/>
    <property type="evidence" value="ECO:0007669"/>
    <property type="project" value="UniProtKB-KW"/>
</dbReference>
<dbReference type="SUPFAM" id="SSF53448">
    <property type="entry name" value="Nucleotide-diphospho-sugar transferases"/>
    <property type="match status" value="1"/>
</dbReference>
<accession>A0A7M2RIF5</accession>
<dbReference type="Gene3D" id="3.90.550.10">
    <property type="entry name" value="Spore Coat Polysaccharide Biosynthesis Protein SpsA, Chain A"/>
    <property type="match status" value="1"/>
</dbReference>
<sequence>MRSYKVDVLIPTYKPDKDFAKLLRQLAQQSYHIRNIIIVNTDERYWNPGWEDIRERIFVSHITPEEFDHGGTRRLLAQSTDADIMVYMTQDAIPADDRLIEKLVECFAMPRIKAVYARQLPKDGCSTLERYTRAYNYPSESDIKDKDDLSKFGIKTFFCSNVCAAYERKTYEKLGGFVEKAVFNEDMIYGARLIQDGYAIAYAADAKVYHSHNYSCIRQFQRNFDLGVSQSDHPEIFSKYPSEGEGFRLVKKTASHVIQIHKPWLLFQLAAISGAKYMGYFFGKHYRALPNWLILRFTMNKNYWKEGV</sequence>
<evidence type="ECO:0000313" key="2">
    <source>
        <dbReference type="EMBL" id="QOV20105.1"/>
    </source>
</evidence>
<dbReference type="KEGG" id="bliq:INP51_03915"/>
<dbReference type="PANTHER" id="PTHR43685">
    <property type="entry name" value="GLYCOSYLTRANSFERASE"/>
    <property type="match status" value="1"/>
</dbReference>
<dbReference type="InterPro" id="IPR050834">
    <property type="entry name" value="Glycosyltransf_2"/>
</dbReference>
<keyword evidence="3" id="KW-1185">Reference proteome</keyword>
<proteinExistence type="predicted"/>
<gene>
    <name evidence="2" type="ORF">INP51_03915</name>
</gene>
<keyword evidence="2" id="KW-0808">Transferase</keyword>
<feature type="domain" description="Glycosyltransferase 2-like" evidence="1">
    <location>
        <begin position="8"/>
        <end position="174"/>
    </location>
</feature>
<dbReference type="InterPro" id="IPR001173">
    <property type="entry name" value="Glyco_trans_2-like"/>
</dbReference>
<dbReference type="RefSeq" id="WP_193736425.1">
    <property type="nucleotide sequence ID" value="NZ_CP063304.1"/>
</dbReference>